<dbReference type="InterPro" id="IPR008259">
    <property type="entry name" value="FMN_hydac_DH_AS"/>
</dbReference>
<comment type="similarity">
    <text evidence="3">Belongs to the FMN-dependent alpha-hydroxy acid dehydrogenase family.</text>
</comment>
<evidence type="ECO:0000256" key="2">
    <source>
        <dbReference type="ARBA" id="ARBA00023002"/>
    </source>
</evidence>
<protein>
    <submittedName>
        <fullName evidence="5">Alpha-hydroxy acid oxidase</fullName>
        <ecNumber evidence="5">1.-.-.-</ecNumber>
    </submittedName>
</protein>
<dbReference type="SUPFAM" id="SSF51395">
    <property type="entry name" value="FMN-linked oxidoreductases"/>
    <property type="match status" value="1"/>
</dbReference>
<evidence type="ECO:0000313" key="6">
    <source>
        <dbReference type="Proteomes" id="UP001251374"/>
    </source>
</evidence>
<dbReference type="PANTHER" id="PTHR10578">
    <property type="entry name" value="S -2-HYDROXY-ACID OXIDASE-RELATED"/>
    <property type="match status" value="1"/>
</dbReference>
<dbReference type="CDD" id="cd02809">
    <property type="entry name" value="alpha_hydroxyacid_oxid_FMN"/>
    <property type="match status" value="1"/>
</dbReference>
<dbReference type="Proteomes" id="UP001251374">
    <property type="component" value="Unassembled WGS sequence"/>
</dbReference>
<keyword evidence="6" id="KW-1185">Reference proteome</keyword>
<dbReference type="GO" id="GO:0016491">
    <property type="term" value="F:oxidoreductase activity"/>
    <property type="evidence" value="ECO:0007669"/>
    <property type="project" value="UniProtKB-KW"/>
</dbReference>
<dbReference type="Gene3D" id="3.20.20.70">
    <property type="entry name" value="Aldolase class I"/>
    <property type="match status" value="1"/>
</dbReference>
<evidence type="ECO:0000256" key="3">
    <source>
        <dbReference type="ARBA" id="ARBA00024042"/>
    </source>
</evidence>
<comment type="cofactor">
    <cofactor evidence="1">
        <name>FMN</name>
        <dbReference type="ChEBI" id="CHEBI:58210"/>
    </cofactor>
</comment>
<dbReference type="PANTHER" id="PTHR10578:SF143">
    <property type="entry name" value="FMN-DEPENDENT ALPHA-HYDROXY ACID DEHYDROGENASE PB1A11.03"/>
    <property type="match status" value="1"/>
</dbReference>
<keyword evidence="2 5" id="KW-0560">Oxidoreductase</keyword>
<dbReference type="EMBL" id="JARWAM010000033">
    <property type="protein sequence ID" value="MDR5907831.1"/>
    <property type="molecule type" value="Genomic_DNA"/>
</dbReference>
<reference evidence="5 6" key="1">
    <citation type="submission" date="2023-04" db="EMBL/GenBank/DDBJ databases">
        <title>A long-awaited taxogenomic arrangement of the family Halomonadaceae.</title>
        <authorList>
            <person name="De La Haba R."/>
            <person name="Chuvochina M."/>
            <person name="Wittouck S."/>
            <person name="Arahal D.R."/>
            <person name="Sanchez-Porro C."/>
            <person name="Hugenholtz P."/>
            <person name="Ventosa A."/>
        </authorList>
    </citation>
    <scope>NUCLEOTIDE SEQUENCE [LARGE SCALE GENOMIC DNA]</scope>
    <source>
        <strain evidence="5 6">DSM 26770</strain>
    </source>
</reference>
<proteinExistence type="inferred from homology"/>
<dbReference type="InterPro" id="IPR000262">
    <property type="entry name" value="FMN-dep_DH"/>
</dbReference>
<dbReference type="Pfam" id="PF01070">
    <property type="entry name" value="FMN_dh"/>
    <property type="match status" value="1"/>
</dbReference>
<dbReference type="InterPro" id="IPR013785">
    <property type="entry name" value="Aldolase_TIM"/>
</dbReference>
<dbReference type="PROSITE" id="PS00557">
    <property type="entry name" value="FMN_HYDROXY_ACID_DH_1"/>
    <property type="match status" value="1"/>
</dbReference>
<name>A0ABU1HK16_9GAMM</name>
<evidence type="ECO:0000259" key="4">
    <source>
        <dbReference type="PROSITE" id="PS51349"/>
    </source>
</evidence>
<dbReference type="EC" id="1.-.-.-" evidence="5"/>
<accession>A0ABU1HK16</accession>
<sequence>MKRLAKIRNLHDFERAAQRYLPRPLFGYVANAAEEGGSFKANRRAFEDLSFIPRGLVDVSRVSSETELFGRHYAAPFGIAPMGLSALSAYRGDIVQARAAAAAKLPMILSGTSLIPMEEVAEHGASDWFQAYLPGDMPAIEALIARVRRSGFKHLVITIDYPVPPNSDNNRRCGFSSPLRPSLRLAWDGLIRPRWLFGTFMRTLLRHGMPHFENNYASRGIPVIAKDVNRDFSGRSHLDWEVLKRVRELWPDYLIVKGILHPEDARKAQRLGVDGIIVSNHGGRQLDSTVATLRALPAVVEAVGNLPVMVDSGFRRGTDVLKALALGASFVFIGRPINYAAAYAGESGVAHALELLKQEVSRDMALLGVTRVAELGRGHLVANGG</sequence>
<comment type="caution">
    <text evidence="5">The sequence shown here is derived from an EMBL/GenBank/DDBJ whole genome shotgun (WGS) entry which is preliminary data.</text>
</comment>
<evidence type="ECO:0000313" key="5">
    <source>
        <dbReference type="EMBL" id="MDR5907831.1"/>
    </source>
</evidence>
<organism evidence="5 6">
    <name type="scientific">Franzmannia qiaohouensis</name>
    <dbReference type="NCBI Taxonomy" id="1329370"/>
    <lineage>
        <taxon>Bacteria</taxon>
        <taxon>Pseudomonadati</taxon>
        <taxon>Pseudomonadota</taxon>
        <taxon>Gammaproteobacteria</taxon>
        <taxon>Oceanospirillales</taxon>
        <taxon>Halomonadaceae</taxon>
        <taxon>Franzmannia</taxon>
    </lineage>
</organism>
<dbReference type="PROSITE" id="PS51349">
    <property type="entry name" value="FMN_HYDROXY_ACID_DH_2"/>
    <property type="match status" value="1"/>
</dbReference>
<dbReference type="InterPro" id="IPR012133">
    <property type="entry name" value="Alpha-hydoxy_acid_DH_FMN"/>
</dbReference>
<gene>
    <name evidence="5" type="ORF">QC821_21380</name>
</gene>
<dbReference type="PIRSF" id="PIRSF000138">
    <property type="entry name" value="Al-hdrx_acd_dh"/>
    <property type="match status" value="1"/>
</dbReference>
<dbReference type="InterPro" id="IPR037396">
    <property type="entry name" value="FMN_HAD"/>
</dbReference>
<evidence type="ECO:0000256" key="1">
    <source>
        <dbReference type="ARBA" id="ARBA00001917"/>
    </source>
</evidence>
<feature type="domain" description="FMN hydroxy acid dehydrogenase" evidence="4">
    <location>
        <begin position="2"/>
        <end position="385"/>
    </location>
</feature>
<dbReference type="RefSeq" id="WP_309725505.1">
    <property type="nucleotide sequence ID" value="NZ_JARWAM010000033.1"/>
</dbReference>